<protein>
    <submittedName>
        <fullName evidence="2">Ubiquitin-like protein</fullName>
    </submittedName>
</protein>
<dbReference type="Pfam" id="PF11976">
    <property type="entry name" value="Rad60-SLD"/>
    <property type="match status" value="1"/>
</dbReference>
<proteinExistence type="predicted"/>
<feature type="domain" description="Rad60/SUMO-like" evidence="1">
    <location>
        <begin position="21"/>
        <end position="85"/>
    </location>
</feature>
<dbReference type="EMBL" id="NKXS01005047">
    <property type="protein sequence ID" value="PIN04687.1"/>
    <property type="molecule type" value="Genomic_DNA"/>
</dbReference>
<evidence type="ECO:0000313" key="3">
    <source>
        <dbReference type="Proteomes" id="UP000231279"/>
    </source>
</evidence>
<keyword evidence="3" id="KW-1185">Reference proteome</keyword>
<name>A0A2G9GHB6_9LAMI</name>
<dbReference type="Proteomes" id="UP000231279">
    <property type="component" value="Unassembled WGS sequence"/>
</dbReference>
<evidence type="ECO:0000259" key="1">
    <source>
        <dbReference type="Pfam" id="PF11976"/>
    </source>
</evidence>
<dbReference type="InterPro" id="IPR029071">
    <property type="entry name" value="Ubiquitin-like_domsf"/>
</dbReference>
<organism evidence="2 3">
    <name type="scientific">Handroanthus impetiginosus</name>
    <dbReference type="NCBI Taxonomy" id="429701"/>
    <lineage>
        <taxon>Eukaryota</taxon>
        <taxon>Viridiplantae</taxon>
        <taxon>Streptophyta</taxon>
        <taxon>Embryophyta</taxon>
        <taxon>Tracheophyta</taxon>
        <taxon>Spermatophyta</taxon>
        <taxon>Magnoliopsida</taxon>
        <taxon>eudicotyledons</taxon>
        <taxon>Gunneridae</taxon>
        <taxon>Pentapetalae</taxon>
        <taxon>asterids</taxon>
        <taxon>lamiids</taxon>
        <taxon>Lamiales</taxon>
        <taxon>Bignoniaceae</taxon>
        <taxon>Crescentiina</taxon>
        <taxon>Tabebuia alliance</taxon>
        <taxon>Handroanthus</taxon>
    </lineage>
</organism>
<accession>A0A2G9GHB6</accession>
<dbReference type="OrthoDB" id="442921at2759"/>
<evidence type="ECO:0000313" key="2">
    <source>
        <dbReference type="EMBL" id="PIN04687.1"/>
    </source>
</evidence>
<dbReference type="AlphaFoldDB" id="A0A2G9GHB6"/>
<dbReference type="Gene3D" id="3.10.20.90">
    <property type="entry name" value="Phosphatidylinositol 3-kinase Catalytic Subunit, Chain A, domain 1"/>
    <property type="match status" value="1"/>
</dbReference>
<gene>
    <name evidence="2" type="ORF">CDL12_22778</name>
</gene>
<dbReference type="InterPro" id="IPR022617">
    <property type="entry name" value="Rad60/SUMO-like_dom"/>
</dbReference>
<dbReference type="STRING" id="429701.A0A2G9GHB6"/>
<dbReference type="SUPFAM" id="SSF54236">
    <property type="entry name" value="Ubiquitin-like"/>
    <property type="match status" value="1"/>
</dbReference>
<sequence length="116" mass="13597">MISEEERISPSIQEEYKSPAINLKFKGQNGNEAFFKIKSTQLKKLTNAYCDHQSVDLNSLTFLFDDNRLRGEQTFDQLKMEDGDEMRLCNTRMEAVFCCFLEQIIRKKEGNFDILK</sequence>
<comment type="caution">
    <text evidence="2">The sequence shown here is derived from an EMBL/GenBank/DDBJ whole genome shotgun (WGS) entry which is preliminary data.</text>
</comment>
<dbReference type="PANTHER" id="PTHR10562">
    <property type="entry name" value="SMALL UBIQUITIN-RELATED MODIFIER"/>
    <property type="match status" value="1"/>
</dbReference>
<reference evidence="3" key="1">
    <citation type="journal article" date="2018" name="Gigascience">
        <title>Genome assembly of the Pink Ipe (Handroanthus impetiginosus, Bignoniaceae), a highly valued, ecologically keystone Neotropical timber forest tree.</title>
        <authorList>
            <person name="Silva-Junior O.B."/>
            <person name="Grattapaglia D."/>
            <person name="Novaes E."/>
            <person name="Collevatti R.G."/>
        </authorList>
    </citation>
    <scope>NUCLEOTIDE SEQUENCE [LARGE SCALE GENOMIC DNA]</scope>
    <source>
        <strain evidence="3">cv. UFG-1</strain>
    </source>
</reference>